<dbReference type="Proteomes" id="UP000027138">
    <property type="component" value="Unassembled WGS sequence"/>
</dbReference>
<dbReference type="PROSITE" id="PS00018">
    <property type="entry name" value="EF_HAND_1"/>
    <property type="match status" value="2"/>
</dbReference>
<dbReference type="InterPro" id="IPR002048">
    <property type="entry name" value="EF_hand_dom"/>
</dbReference>
<feature type="domain" description="EF-hand" evidence="2">
    <location>
        <begin position="23"/>
        <end position="58"/>
    </location>
</feature>
<dbReference type="Pfam" id="PF13499">
    <property type="entry name" value="EF-hand_7"/>
    <property type="match status" value="1"/>
</dbReference>
<keyword evidence="4" id="KW-1185">Reference proteome</keyword>
<dbReference type="GO" id="GO:0005509">
    <property type="term" value="F:calcium ion binding"/>
    <property type="evidence" value="ECO:0007669"/>
    <property type="project" value="InterPro"/>
</dbReference>
<dbReference type="InterPro" id="IPR018247">
    <property type="entry name" value="EF_Hand_1_Ca_BS"/>
</dbReference>
<evidence type="ECO:0000313" key="4">
    <source>
        <dbReference type="Proteomes" id="UP000027138"/>
    </source>
</evidence>
<dbReference type="InterPro" id="IPR011992">
    <property type="entry name" value="EF-hand-dom_pair"/>
</dbReference>
<evidence type="ECO:0000256" key="1">
    <source>
        <dbReference type="ARBA" id="ARBA00022837"/>
    </source>
</evidence>
<gene>
    <name evidence="3" type="ORF">JCGZ_04272</name>
</gene>
<keyword evidence="1" id="KW-0106">Calcium</keyword>
<dbReference type="STRING" id="180498.A0A067KQE8"/>
<protein>
    <recommendedName>
        <fullName evidence="2">EF-hand domain-containing protein</fullName>
    </recommendedName>
</protein>
<organism evidence="3 4">
    <name type="scientific">Jatropha curcas</name>
    <name type="common">Barbados nut</name>
    <dbReference type="NCBI Taxonomy" id="180498"/>
    <lineage>
        <taxon>Eukaryota</taxon>
        <taxon>Viridiplantae</taxon>
        <taxon>Streptophyta</taxon>
        <taxon>Embryophyta</taxon>
        <taxon>Tracheophyta</taxon>
        <taxon>Spermatophyta</taxon>
        <taxon>Magnoliopsida</taxon>
        <taxon>eudicotyledons</taxon>
        <taxon>Gunneridae</taxon>
        <taxon>Pentapetalae</taxon>
        <taxon>rosids</taxon>
        <taxon>fabids</taxon>
        <taxon>Malpighiales</taxon>
        <taxon>Euphorbiaceae</taxon>
        <taxon>Crotonoideae</taxon>
        <taxon>Jatropheae</taxon>
        <taxon>Jatropha</taxon>
    </lineage>
</organism>
<dbReference type="OrthoDB" id="26525at2759"/>
<dbReference type="SMART" id="SM00054">
    <property type="entry name" value="EFh"/>
    <property type="match status" value="2"/>
</dbReference>
<name>A0A067KQE8_JATCU</name>
<dbReference type="Gene3D" id="1.10.238.10">
    <property type="entry name" value="EF-hand"/>
    <property type="match status" value="1"/>
</dbReference>
<accession>A0A067KQE8</accession>
<sequence>MTCQKNIDRRCLKPVPIFMPVGPSEEQIESCFRRFDTNGDGYLSIQELKNAYKALGRSFPLCRALRALYIADENRDGYISKKEFHRLFRTAYI</sequence>
<dbReference type="EMBL" id="KK914362">
    <property type="protein sequence ID" value="KDP38347.1"/>
    <property type="molecule type" value="Genomic_DNA"/>
</dbReference>
<evidence type="ECO:0000313" key="3">
    <source>
        <dbReference type="EMBL" id="KDP38347.1"/>
    </source>
</evidence>
<dbReference type="CDD" id="cd00051">
    <property type="entry name" value="EFh"/>
    <property type="match status" value="1"/>
</dbReference>
<dbReference type="AlphaFoldDB" id="A0A067KQE8"/>
<proteinExistence type="predicted"/>
<reference evidence="3 4" key="1">
    <citation type="journal article" date="2014" name="PLoS ONE">
        <title>Global Analysis of Gene Expression Profiles in Physic Nut (Jatropha curcas L.) Seedlings Exposed to Salt Stress.</title>
        <authorList>
            <person name="Zhang L."/>
            <person name="Zhang C."/>
            <person name="Wu P."/>
            <person name="Chen Y."/>
            <person name="Li M."/>
            <person name="Jiang H."/>
            <person name="Wu G."/>
        </authorList>
    </citation>
    <scope>NUCLEOTIDE SEQUENCE [LARGE SCALE GENOMIC DNA]</scope>
    <source>
        <strain evidence="4">cv. GZQX0401</strain>
        <tissue evidence="3">Young leaves</tissue>
    </source>
</reference>
<dbReference type="PROSITE" id="PS50222">
    <property type="entry name" value="EF_HAND_2"/>
    <property type="match status" value="1"/>
</dbReference>
<evidence type="ECO:0000259" key="2">
    <source>
        <dbReference type="PROSITE" id="PS50222"/>
    </source>
</evidence>
<dbReference type="SUPFAM" id="SSF47473">
    <property type="entry name" value="EF-hand"/>
    <property type="match status" value="1"/>
</dbReference>